<evidence type="ECO:0000256" key="1">
    <source>
        <dbReference type="SAM" id="Phobius"/>
    </source>
</evidence>
<feature type="transmembrane region" description="Helical" evidence="1">
    <location>
        <begin position="130"/>
        <end position="149"/>
    </location>
</feature>
<dbReference type="EMBL" id="JASMQC010000009">
    <property type="protein sequence ID" value="KAK1942379.1"/>
    <property type="molecule type" value="Genomic_DNA"/>
</dbReference>
<evidence type="ECO:0000313" key="3">
    <source>
        <dbReference type="Proteomes" id="UP001259832"/>
    </source>
</evidence>
<reference evidence="2" key="1">
    <citation type="submission" date="2023-08" db="EMBL/GenBank/DDBJ databases">
        <title>Reference Genome Resource for the Citrus Pathogen Phytophthora citrophthora.</title>
        <authorList>
            <person name="Moller H."/>
            <person name="Coetzee B."/>
            <person name="Rose L.J."/>
            <person name="Van Niekerk J.M."/>
        </authorList>
    </citation>
    <scope>NUCLEOTIDE SEQUENCE</scope>
    <source>
        <strain evidence="2">STE-U-9442</strain>
    </source>
</reference>
<comment type="caution">
    <text evidence="2">The sequence shown here is derived from an EMBL/GenBank/DDBJ whole genome shotgun (WGS) entry which is preliminary data.</text>
</comment>
<dbReference type="Proteomes" id="UP001259832">
    <property type="component" value="Unassembled WGS sequence"/>
</dbReference>
<evidence type="ECO:0000313" key="2">
    <source>
        <dbReference type="EMBL" id="KAK1942379.1"/>
    </source>
</evidence>
<keyword evidence="1" id="KW-1133">Transmembrane helix</keyword>
<organism evidence="2 3">
    <name type="scientific">Phytophthora citrophthora</name>
    <dbReference type="NCBI Taxonomy" id="4793"/>
    <lineage>
        <taxon>Eukaryota</taxon>
        <taxon>Sar</taxon>
        <taxon>Stramenopiles</taxon>
        <taxon>Oomycota</taxon>
        <taxon>Peronosporomycetes</taxon>
        <taxon>Peronosporales</taxon>
        <taxon>Peronosporaceae</taxon>
        <taxon>Phytophthora</taxon>
    </lineage>
</organism>
<accession>A0AAD9GPU8</accession>
<keyword evidence="1" id="KW-0812">Transmembrane</keyword>
<proteinExistence type="predicted"/>
<dbReference type="AlphaFoldDB" id="A0AAD9GPU8"/>
<gene>
    <name evidence="2" type="ORF">P3T76_005878</name>
</gene>
<name>A0AAD9GPU8_9STRA</name>
<keyword evidence="3" id="KW-1185">Reference proteome</keyword>
<protein>
    <submittedName>
        <fullName evidence="2">Uncharacterized protein</fullName>
    </submittedName>
</protein>
<sequence>MAFIASSFNIAIAENAAAQKSTSKTLGSNAARFLNRKSGVEEAISSKDEERGIRLSALNRFKGLFRSHSTKAKEADFKKNDANEAFAKLKSIVGFKKTPTKLTPTKLRNIETYAHDNPSKWEAMTYYLEFFYALGLMIFLAGGAIYGVWMSLNS</sequence>
<keyword evidence="1" id="KW-0472">Membrane</keyword>